<evidence type="ECO:0000256" key="1">
    <source>
        <dbReference type="SAM" id="MobiDB-lite"/>
    </source>
</evidence>
<reference evidence="2" key="1">
    <citation type="submission" date="2018-05" db="EMBL/GenBank/DDBJ databases">
        <authorList>
            <person name="Lanie J.A."/>
            <person name="Ng W.-L."/>
            <person name="Kazmierczak K.M."/>
            <person name="Andrzejewski T.M."/>
            <person name="Davidsen T.M."/>
            <person name="Wayne K.J."/>
            <person name="Tettelin H."/>
            <person name="Glass J.I."/>
            <person name="Rusch D."/>
            <person name="Podicherti R."/>
            <person name="Tsui H.-C.T."/>
            <person name="Winkler M.E."/>
        </authorList>
    </citation>
    <scope>NUCLEOTIDE SEQUENCE</scope>
</reference>
<protein>
    <submittedName>
        <fullName evidence="2">Uncharacterized protein</fullName>
    </submittedName>
</protein>
<dbReference type="AlphaFoldDB" id="A0A381YW62"/>
<organism evidence="2">
    <name type="scientific">marine metagenome</name>
    <dbReference type="NCBI Taxonomy" id="408172"/>
    <lineage>
        <taxon>unclassified sequences</taxon>
        <taxon>metagenomes</taxon>
        <taxon>ecological metagenomes</taxon>
    </lineage>
</organism>
<feature type="region of interest" description="Disordered" evidence="1">
    <location>
        <begin position="91"/>
        <end position="114"/>
    </location>
</feature>
<evidence type="ECO:0000313" key="2">
    <source>
        <dbReference type="EMBL" id="SVA81190.1"/>
    </source>
</evidence>
<gene>
    <name evidence="2" type="ORF">METZ01_LOCUS134044</name>
</gene>
<accession>A0A381YW62</accession>
<name>A0A381YW62_9ZZZZ</name>
<sequence>MLKTILKRLPHTVFIACMAMLFGCSAGSSSGGIYKQVFNISGQWSGQIGDGNLLRNFTATLNDNAGTVTGTMTVTDHSCFAGATIAGTATGAGVNTTGDNPDSTDQENSNDGNSNLVLTVVESYGGEDVTRTITMDLTGNSSSLTGTYNGDWIPQTDAGGENLKIPGNDVATCRNEISGSISLLKL</sequence>
<feature type="compositionally biased region" description="Polar residues" evidence="1">
    <location>
        <begin position="99"/>
        <end position="114"/>
    </location>
</feature>
<proteinExistence type="predicted"/>
<dbReference type="EMBL" id="UINC01019202">
    <property type="protein sequence ID" value="SVA81190.1"/>
    <property type="molecule type" value="Genomic_DNA"/>
</dbReference>
<dbReference type="PROSITE" id="PS51257">
    <property type="entry name" value="PROKAR_LIPOPROTEIN"/>
    <property type="match status" value="1"/>
</dbReference>